<accession>F8B0C9</accession>
<dbReference type="HOGENOM" id="CLU_3356327_0_0_11"/>
<dbReference type="KEGG" id="fsy:FsymDg_1270"/>
<reference evidence="1 2" key="1">
    <citation type="submission" date="2011-05" db="EMBL/GenBank/DDBJ databases">
        <title>Complete sequence of chromosome of Frankia symbiont of Datisca glomerata.</title>
        <authorList>
            <consortium name="US DOE Joint Genome Institute"/>
            <person name="Lucas S."/>
            <person name="Han J."/>
            <person name="Lapidus A."/>
            <person name="Cheng J.-F."/>
            <person name="Goodwin L."/>
            <person name="Pitluck S."/>
            <person name="Peters L."/>
            <person name="Mikhailova N."/>
            <person name="Chertkov O."/>
            <person name="Teshima H."/>
            <person name="Han C."/>
            <person name="Tapia R."/>
            <person name="Land M."/>
            <person name="Hauser L."/>
            <person name="Kyrpides N."/>
            <person name="Ivanova N."/>
            <person name="Pagani I."/>
            <person name="Berry A."/>
            <person name="Pawlowski K."/>
            <person name="Persson T."/>
            <person name="Vanden Heuvel B."/>
            <person name="Benson D."/>
            <person name="Woyke T."/>
        </authorList>
    </citation>
    <scope>NUCLEOTIDE SEQUENCE [LARGE SCALE GENOMIC DNA]</scope>
    <source>
        <strain evidence="2">4085684</strain>
    </source>
</reference>
<gene>
    <name evidence="1" type="ordered locus">FsymDg_1270</name>
</gene>
<protein>
    <submittedName>
        <fullName evidence="1">Uncharacterized protein</fullName>
    </submittedName>
</protein>
<dbReference type="Proteomes" id="UP000001549">
    <property type="component" value="Chromosome"/>
</dbReference>
<proteinExistence type="predicted"/>
<dbReference type="EMBL" id="CP002801">
    <property type="protein sequence ID" value="AEH08755.1"/>
    <property type="molecule type" value="Genomic_DNA"/>
</dbReference>
<dbReference type="STRING" id="656024.FsymDg_1270"/>
<evidence type="ECO:0000313" key="2">
    <source>
        <dbReference type="Proteomes" id="UP000001549"/>
    </source>
</evidence>
<keyword evidence="2" id="KW-1185">Reference proteome</keyword>
<sequence>MSNPVSSIPGADNLADATVAEVKRIAEELRRRAGGK</sequence>
<dbReference type="AlphaFoldDB" id="F8B0C9"/>
<organism evidence="1 2">
    <name type="scientific">Candidatus Protofrankia datiscae</name>
    <dbReference type="NCBI Taxonomy" id="2716812"/>
    <lineage>
        <taxon>Bacteria</taxon>
        <taxon>Bacillati</taxon>
        <taxon>Actinomycetota</taxon>
        <taxon>Actinomycetes</taxon>
        <taxon>Frankiales</taxon>
        <taxon>Frankiaceae</taxon>
        <taxon>Protofrankia</taxon>
    </lineage>
</organism>
<name>F8B0C9_9ACTN</name>
<evidence type="ECO:0000313" key="1">
    <source>
        <dbReference type="EMBL" id="AEH08755.1"/>
    </source>
</evidence>